<keyword evidence="1" id="KW-1133">Transmembrane helix</keyword>
<feature type="transmembrane region" description="Helical" evidence="1">
    <location>
        <begin position="58"/>
        <end position="78"/>
    </location>
</feature>
<evidence type="ECO:0008006" key="4">
    <source>
        <dbReference type="Google" id="ProtNLM"/>
    </source>
</evidence>
<accession>A0AAX3T3W9</accession>
<organism evidence="2 3">
    <name type="scientific">Gordonia hongkongensis</name>
    <dbReference type="NCBI Taxonomy" id="1701090"/>
    <lineage>
        <taxon>Bacteria</taxon>
        <taxon>Bacillati</taxon>
        <taxon>Actinomycetota</taxon>
        <taxon>Actinomycetes</taxon>
        <taxon>Mycobacteriales</taxon>
        <taxon>Gordoniaceae</taxon>
        <taxon>Gordonia</taxon>
    </lineage>
</organism>
<dbReference type="RefSeq" id="WP_058252044.1">
    <property type="nucleotide sequence ID" value="NZ_CBDRND010000049.1"/>
</dbReference>
<evidence type="ECO:0000256" key="1">
    <source>
        <dbReference type="SAM" id="Phobius"/>
    </source>
</evidence>
<proteinExistence type="predicted"/>
<protein>
    <recommendedName>
        <fullName evidence="4">Alkaline shock response membrane anchor protein AmaP</fullName>
    </recommendedName>
</protein>
<keyword evidence="1" id="KW-0812">Transmembrane</keyword>
<sequence>MNRLPATAHRLSVGLVALLLIAVGAAAVASRVDAQPVAGWFDRLDERAALDAAQASWWVWVLAGVTVIAIGWGLLLLATNVRPRAVDDALLDGSDQTGALTVAPKLIANAAATELAGNPLFQKVTARAIDDRSRSIIRLEVSATPNRSFDEVTAPVAETVAAIRTALGESGVHVQALIHLDR</sequence>
<name>A0AAX3T3W9_9ACTN</name>
<dbReference type="AlphaFoldDB" id="A0AAX3T3W9"/>
<dbReference type="EMBL" id="CP121270">
    <property type="protein sequence ID" value="WFP23512.1"/>
    <property type="molecule type" value="Genomic_DNA"/>
</dbReference>
<gene>
    <name evidence="2" type="ORF">P9A14_15255</name>
</gene>
<evidence type="ECO:0000313" key="2">
    <source>
        <dbReference type="EMBL" id="WFP23512.1"/>
    </source>
</evidence>
<evidence type="ECO:0000313" key="3">
    <source>
        <dbReference type="Proteomes" id="UP001213504"/>
    </source>
</evidence>
<reference evidence="2" key="1">
    <citation type="submission" date="2023-04" db="EMBL/GenBank/DDBJ databases">
        <title>Complete genome sequence of a phthalic acid esters degrading bacterial strain.</title>
        <authorList>
            <person name="Weng L."/>
            <person name="Jia Y."/>
            <person name="Ren L."/>
        </authorList>
    </citation>
    <scope>NUCLEOTIDE SEQUENCE</scope>
    <source>
        <strain evidence="2">RL-LY01</strain>
    </source>
</reference>
<dbReference type="Proteomes" id="UP001213504">
    <property type="component" value="Chromosome"/>
</dbReference>
<keyword evidence="1" id="KW-0472">Membrane</keyword>